<dbReference type="InterPro" id="IPR042100">
    <property type="entry name" value="Bug_dom1"/>
</dbReference>
<proteinExistence type="inferred from homology"/>
<name>A0A923MAX2_9BURK</name>
<feature type="chain" id="PRO_5037908449" evidence="2">
    <location>
        <begin position="23"/>
        <end position="321"/>
    </location>
</feature>
<dbReference type="InterPro" id="IPR005064">
    <property type="entry name" value="BUG"/>
</dbReference>
<evidence type="ECO:0000313" key="4">
    <source>
        <dbReference type="Proteomes" id="UP000596827"/>
    </source>
</evidence>
<dbReference type="EMBL" id="JACORU010000005">
    <property type="protein sequence ID" value="MBC5765988.1"/>
    <property type="molecule type" value="Genomic_DNA"/>
</dbReference>
<dbReference type="RefSeq" id="WP_187082451.1">
    <property type="nucleotide sequence ID" value="NZ_JACORU010000005.1"/>
</dbReference>
<accession>A0A923MAX2</accession>
<keyword evidence="2" id="KW-0732">Signal</keyword>
<dbReference type="PANTHER" id="PTHR42928">
    <property type="entry name" value="TRICARBOXYLATE-BINDING PROTEIN"/>
    <property type="match status" value="1"/>
</dbReference>
<dbReference type="Pfam" id="PF03401">
    <property type="entry name" value="TctC"/>
    <property type="match status" value="1"/>
</dbReference>
<dbReference type="SUPFAM" id="SSF53850">
    <property type="entry name" value="Periplasmic binding protein-like II"/>
    <property type="match status" value="1"/>
</dbReference>
<comment type="similarity">
    <text evidence="1">Belongs to the UPF0065 (bug) family.</text>
</comment>
<dbReference type="Gene3D" id="3.40.190.150">
    <property type="entry name" value="Bordetella uptake gene, domain 1"/>
    <property type="match status" value="1"/>
</dbReference>
<dbReference type="PIRSF" id="PIRSF017082">
    <property type="entry name" value="YflP"/>
    <property type="match status" value="1"/>
</dbReference>
<dbReference type="Proteomes" id="UP000596827">
    <property type="component" value="Unassembled WGS sequence"/>
</dbReference>
<dbReference type="PANTHER" id="PTHR42928:SF5">
    <property type="entry name" value="BLR1237 PROTEIN"/>
    <property type="match status" value="1"/>
</dbReference>
<evidence type="ECO:0000256" key="2">
    <source>
        <dbReference type="SAM" id="SignalP"/>
    </source>
</evidence>
<evidence type="ECO:0000313" key="3">
    <source>
        <dbReference type="EMBL" id="MBC5765988.1"/>
    </source>
</evidence>
<protein>
    <submittedName>
        <fullName evidence="3">Tripartite tricarboxylate transporter substrate binding protein</fullName>
    </submittedName>
</protein>
<comment type="caution">
    <text evidence="3">The sequence shown here is derived from an EMBL/GenBank/DDBJ whole genome shotgun (WGS) entry which is preliminary data.</text>
</comment>
<sequence>MTASRRALLAFALACASAQVPAQTYPSQPVKIVVPFPAGGTADVLARLLADRLTKRWGQPVTVDNKPGGGTVIGTAFVAKAPPDGHTMLIMAGSFVINAKLRTDLPYPGLKAFEPVAGMAYSPQVIAVPPNSPYRTFADWVADAKARPGTVSIGSVGPATTQHIASEMLQRGLGIKLIYTPFQGGAPAVTAAMGGHVHSVMANLSEMTGQLEGGRLRALAVTSRERVDSLKQVPTVAESGVAGYEANAWFGYVVPAGTPPDVIAKIAEGVRAALAEPDVHQRIAGLGMHTMYMDPKAFAAHIAEEYAKYSRTIDEARIKPE</sequence>
<organism evidence="3 4">
    <name type="scientific">Ramlibacter albus</name>
    <dbReference type="NCBI Taxonomy" id="2079448"/>
    <lineage>
        <taxon>Bacteria</taxon>
        <taxon>Pseudomonadati</taxon>
        <taxon>Pseudomonadota</taxon>
        <taxon>Betaproteobacteria</taxon>
        <taxon>Burkholderiales</taxon>
        <taxon>Comamonadaceae</taxon>
        <taxon>Ramlibacter</taxon>
    </lineage>
</organism>
<evidence type="ECO:0000256" key="1">
    <source>
        <dbReference type="ARBA" id="ARBA00006987"/>
    </source>
</evidence>
<dbReference type="Gene3D" id="3.40.190.10">
    <property type="entry name" value="Periplasmic binding protein-like II"/>
    <property type="match status" value="1"/>
</dbReference>
<dbReference type="CDD" id="cd07012">
    <property type="entry name" value="PBP2_Bug_TTT"/>
    <property type="match status" value="1"/>
</dbReference>
<dbReference type="AlphaFoldDB" id="A0A923MAX2"/>
<keyword evidence="4" id="KW-1185">Reference proteome</keyword>
<gene>
    <name evidence="3" type="ORF">H8R02_16090</name>
</gene>
<feature type="signal peptide" evidence="2">
    <location>
        <begin position="1"/>
        <end position="22"/>
    </location>
</feature>
<reference evidence="3" key="1">
    <citation type="submission" date="2020-08" db="EMBL/GenBank/DDBJ databases">
        <title>Ramlibacter sp. GTP1 16S ribosomal RNA gene genome sequencing and assembly.</title>
        <authorList>
            <person name="Kang M."/>
        </authorList>
    </citation>
    <scope>NUCLEOTIDE SEQUENCE</scope>
    <source>
        <strain evidence="3">GTP1</strain>
    </source>
</reference>